<dbReference type="Gene3D" id="3.60.21.70">
    <property type="entry name" value="PhoD-like phosphatase"/>
    <property type="match status" value="1"/>
</dbReference>
<dbReference type="InterPro" id="IPR052900">
    <property type="entry name" value="Phospholipid_Metab_Enz"/>
</dbReference>
<feature type="domain" description="PhoD-like phosphatase metallophosphatase" evidence="2">
    <location>
        <begin position="197"/>
        <end position="472"/>
    </location>
</feature>
<dbReference type="AlphaFoldDB" id="A0A2A9NTW2"/>
<name>A0A2A9NTW2_9AGAR</name>
<evidence type="ECO:0000313" key="5">
    <source>
        <dbReference type="Proteomes" id="UP000242287"/>
    </source>
</evidence>
<feature type="signal peptide" evidence="1">
    <location>
        <begin position="1"/>
        <end position="19"/>
    </location>
</feature>
<evidence type="ECO:0000256" key="1">
    <source>
        <dbReference type="SAM" id="SignalP"/>
    </source>
</evidence>
<dbReference type="InterPro" id="IPR038607">
    <property type="entry name" value="PhoD-like_sf"/>
</dbReference>
<dbReference type="STRING" id="703135.A0A2A9NTW2"/>
<feature type="domain" description="Phospholipase D N-terminal" evidence="3">
    <location>
        <begin position="82"/>
        <end position="178"/>
    </location>
</feature>
<dbReference type="EMBL" id="KZ301970">
    <property type="protein sequence ID" value="PFH54415.1"/>
    <property type="molecule type" value="Genomic_DNA"/>
</dbReference>
<dbReference type="PANTHER" id="PTHR43606:SF7">
    <property type="entry name" value="PHOSPHATASE, PUTATIVE (AFU_ORTHOLOGUE AFUA_6G08710)-RELATED"/>
    <property type="match status" value="1"/>
</dbReference>
<gene>
    <name evidence="4" type="ORF">AMATHDRAFT_675</name>
</gene>
<sequence length="475" mass="53281">MTLASSLLFASALGAHASASRYLERNLAYRSPFIGRSEVRAPDTDEIHERYARSVWKRQTESASPFHDEHYPSFYGSDFSNGDPFDTSIILWTRTVPVSPAGSTSLPDRSVPVCVNFRISDSSDFSKIVDSGAIFTSYDIDFTAKVEATGLQPDTKYFYQFSDCADSMGVSPVGTTRTIASPNTSANKVNGGKPMTLAVFSCSQFQAGWFNAYGFAARNTAPDIFIHLDDYMYESLGNGAPIGRQMLGRELATIHDYRQRLNQYRTDASLDDHEVADNAWKAGTTDSNDTAAGCSFSPSGACFTDRKLAGVRAYHEWMPIRQVDPDDQLRIWRNFQVGKLLDLTMLDTRQYDCDVGYNRGLKYYNQSFYDSDLELVVASLADIDDRSLMGAAQENWFYDTLTKSKQREVARVRSLLITLNIALTEKEFFVDWDAWDGYRSNRRRVLEHVSENTISNTVILAGESHANWVSDLACQ</sequence>
<accession>A0A2A9NTW2</accession>
<dbReference type="Pfam" id="PF09423">
    <property type="entry name" value="PhoD"/>
    <property type="match status" value="1"/>
</dbReference>
<dbReference type="OrthoDB" id="29024at2759"/>
<dbReference type="Gene3D" id="2.60.40.380">
    <property type="entry name" value="Purple acid phosphatase-like, N-terminal"/>
    <property type="match status" value="1"/>
</dbReference>
<organism evidence="4 5">
    <name type="scientific">Amanita thiersii Skay4041</name>
    <dbReference type="NCBI Taxonomy" id="703135"/>
    <lineage>
        <taxon>Eukaryota</taxon>
        <taxon>Fungi</taxon>
        <taxon>Dikarya</taxon>
        <taxon>Basidiomycota</taxon>
        <taxon>Agaricomycotina</taxon>
        <taxon>Agaricomycetes</taxon>
        <taxon>Agaricomycetidae</taxon>
        <taxon>Agaricales</taxon>
        <taxon>Pluteineae</taxon>
        <taxon>Amanitaceae</taxon>
        <taxon>Amanita</taxon>
    </lineage>
</organism>
<dbReference type="InterPro" id="IPR018946">
    <property type="entry name" value="PhoD-like_MPP"/>
</dbReference>
<dbReference type="SUPFAM" id="SSF56300">
    <property type="entry name" value="Metallo-dependent phosphatases"/>
    <property type="match status" value="1"/>
</dbReference>
<evidence type="ECO:0000313" key="4">
    <source>
        <dbReference type="EMBL" id="PFH54415.1"/>
    </source>
</evidence>
<feature type="chain" id="PRO_5013129221" description="PhoD-like phosphatase metallophosphatase domain-containing protein" evidence="1">
    <location>
        <begin position="20"/>
        <end position="475"/>
    </location>
</feature>
<keyword evidence="5" id="KW-1185">Reference proteome</keyword>
<evidence type="ECO:0000259" key="3">
    <source>
        <dbReference type="Pfam" id="PF16655"/>
    </source>
</evidence>
<reference evidence="4 5" key="1">
    <citation type="submission" date="2014-02" db="EMBL/GenBank/DDBJ databases">
        <title>Transposable element dynamics among asymbiotic and ectomycorrhizal Amanita fungi.</title>
        <authorList>
            <consortium name="DOE Joint Genome Institute"/>
            <person name="Hess J."/>
            <person name="Skrede I."/>
            <person name="Wolfe B."/>
            <person name="LaButti K."/>
            <person name="Ohm R.A."/>
            <person name="Grigoriev I.V."/>
            <person name="Pringle A."/>
        </authorList>
    </citation>
    <scope>NUCLEOTIDE SEQUENCE [LARGE SCALE GENOMIC DNA]</scope>
    <source>
        <strain evidence="4 5">SKay4041</strain>
    </source>
</reference>
<evidence type="ECO:0008006" key="6">
    <source>
        <dbReference type="Google" id="ProtNLM"/>
    </source>
</evidence>
<protein>
    <recommendedName>
        <fullName evidence="6">PhoD-like phosphatase metallophosphatase domain-containing protein</fullName>
    </recommendedName>
</protein>
<keyword evidence="1" id="KW-0732">Signal</keyword>
<dbReference type="PANTHER" id="PTHR43606">
    <property type="entry name" value="PHOSPHATASE, PUTATIVE (AFU_ORTHOLOGUE AFUA_6G08710)-RELATED"/>
    <property type="match status" value="1"/>
</dbReference>
<dbReference type="InterPro" id="IPR032093">
    <property type="entry name" value="PhoD_N"/>
</dbReference>
<proteinExistence type="predicted"/>
<dbReference type="Proteomes" id="UP000242287">
    <property type="component" value="Unassembled WGS sequence"/>
</dbReference>
<dbReference type="CDD" id="cd07389">
    <property type="entry name" value="MPP_PhoD"/>
    <property type="match status" value="1"/>
</dbReference>
<dbReference type="InterPro" id="IPR029052">
    <property type="entry name" value="Metallo-depent_PP-like"/>
</dbReference>
<evidence type="ECO:0000259" key="2">
    <source>
        <dbReference type="Pfam" id="PF09423"/>
    </source>
</evidence>
<dbReference type="Pfam" id="PF16655">
    <property type="entry name" value="PhoD_N"/>
    <property type="match status" value="1"/>
</dbReference>